<keyword evidence="3" id="KW-1185">Reference proteome</keyword>
<dbReference type="AlphaFoldDB" id="A0AAN8UHZ4"/>
<proteinExistence type="predicted"/>
<protein>
    <submittedName>
        <fullName evidence="2">F-box domain</fullName>
    </submittedName>
</protein>
<organism evidence="2 3">
    <name type="scientific">Dillenia turbinata</name>
    <dbReference type="NCBI Taxonomy" id="194707"/>
    <lineage>
        <taxon>Eukaryota</taxon>
        <taxon>Viridiplantae</taxon>
        <taxon>Streptophyta</taxon>
        <taxon>Embryophyta</taxon>
        <taxon>Tracheophyta</taxon>
        <taxon>Spermatophyta</taxon>
        <taxon>Magnoliopsida</taxon>
        <taxon>eudicotyledons</taxon>
        <taxon>Gunneridae</taxon>
        <taxon>Pentapetalae</taxon>
        <taxon>Dilleniales</taxon>
        <taxon>Dilleniaceae</taxon>
        <taxon>Dillenia</taxon>
    </lineage>
</organism>
<dbReference type="Gene3D" id="1.20.1280.50">
    <property type="match status" value="1"/>
</dbReference>
<dbReference type="PROSITE" id="PS50181">
    <property type="entry name" value="FBOX"/>
    <property type="match status" value="1"/>
</dbReference>
<reference evidence="2 3" key="1">
    <citation type="submission" date="2023-12" db="EMBL/GenBank/DDBJ databases">
        <title>A high-quality genome assembly for Dillenia turbinata (Dilleniales).</title>
        <authorList>
            <person name="Chanderbali A."/>
        </authorList>
    </citation>
    <scope>NUCLEOTIDE SEQUENCE [LARGE SCALE GENOMIC DNA]</scope>
    <source>
        <strain evidence="2">LSX21</strain>
        <tissue evidence="2">Leaf</tissue>
    </source>
</reference>
<dbReference type="CDD" id="cd22157">
    <property type="entry name" value="F-box_AtFBW1-like"/>
    <property type="match status" value="1"/>
</dbReference>
<evidence type="ECO:0000313" key="3">
    <source>
        <dbReference type="Proteomes" id="UP001370490"/>
    </source>
</evidence>
<gene>
    <name evidence="2" type="ORF">RJ641_017919</name>
</gene>
<dbReference type="InterPro" id="IPR036047">
    <property type="entry name" value="F-box-like_dom_sf"/>
</dbReference>
<sequence length="189" mass="21676">MTENSSKSSVTVLQEDLILEILSWLLVKSLLRFKSVSKPWYALIQNPHFIFKHLQNFTVPSRNRDFILLHRKKPITGGERNGLISLSCKTLEVSLPIEIPNSFKEAKRINISGPCNGMYYCVWTEDGITLWNPALRELKFLPKHAIPMQRIFYSSPAFGFDCLSNDYKVVRQLFPDTGGTAVSCLRFIH</sequence>
<accession>A0AAN8UHZ4</accession>
<dbReference type="SMART" id="SM00256">
    <property type="entry name" value="FBOX"/>
    <property type="match status" value="1"/>
</dbReference>
<feature type="domain" description="F-box" evidence="1">
    <location>
        <begin position="7"/>
        <end position="54"/>
    </location>
</feature>
<dbReference type="InterPro" id="IPR001810">
    <property type="entry name" value="F-box_dom"/>
</dbReference>
<dbReference type="SUPFAM" id="SSF81383">
    <property type="entry name" value="F-box domain"/>
    <property type="match status" value="1"/>
</dbReference>
<comment type="caution">
    <text evidence="2">The sequence shown here is derived from an EMBL/GenBank/DDBJ whole genome shotgun (WGS) entry which is preliminary data.</text>
</comment>
<dbReference type="PANTHER" id="PTHR31672:SF13">
    <property type="entry name" value="F-BOX PROTEIN CPR30-LIKE"/>
    <property type="match status" value="1"/>
</dbReference>
<name>A0AAN8UHZ4_9MAGN</name>
<dbReference type="Pfam" id="PF00646">
    <property type="entry name" value="F-box"/>
    <property type="match status" value="1"/>
</dbReference>
<dbReference type="PANTHER" id="PTHR31672">
    <property type="entry name" value="BNACNNG10540D PROTEIN"/>
    <property type="match status" value="1"/>
</dbReference>
<evidence type="ECO:0000313" key="2">
    <source>
        <dbReference type="EMBL" id="KAK6917168.1"/>
    </source>
</evidence>
<dbReference type="EMBL" id="JBAMMX010000023">
    <property type="protein sequence ID" value="KAK6917168.1"/>
    <property type="molecule type" value="Genomic_DNA"/>
</dbReference>
<dbReference type="Proteomes" id="UP001370490">
    <property type="component" value="Unassembled WGS sequence"/>
</dbReference>
<evidence type="ECO:0000259" key="1">
    <source>
        <dbReference type="PROSITE" id="PS50181"/>
    </source>
</evidence>
<dbReference type="InterPro" id="IPR050796">
    <property type="entry name" value="SCF_F-box_component"/>
</dbReference>